<protein>
    <submittedName>
        <fullName evidence="1">Uncharacterized protein</fullName>
    </submittedName>
</protein>
<evidence type="ECO:0000313" key="1">
    <source>
        <dbReference type="EMBL" id="SEN63820.1"/>
    </source>
</evidence>
<dbReference type="Proteomes" id="UP000199695">
    <property type="component" value="Unassembled WGS sequence"/>
</dbReference>
<organism evidence="1 2">
    <name type="scientific">Lihuaxuella thermophila</name>
    <dbReference type="NCBI Taxonomy" id="1173111"/>
    <lineage>
        <taxon>Bacteria</taxon>
        <taxon>Bacillati</taxon>
        <taxon>Bacillota</taxon>
        <taxon>Bacilli</taxon>
        <taxon>Bacillales</taxon>
        <taxon>Thermoactinomycetaceae</taxon>
        <taxon>Lihuaxuella</taxon>
    </lineage>
</organism>
<proteinExistence type="predicted"/>
<sequence>MADRPGSTTTETLLKLHTSTEKNRFRLLNTTGIKVDFFAPLENRFPTPLRCMRKSLHWKTNFSVQSDCYTYRKKSAFFLFTDQGSPFLQEYGAEDRM</sequence>
<evidence type="ECO:0000313" key="2">
    <source>
        <dbReference type="Proteomes" id="UP000199695"/>
    </source>
</evidence>
<name>A0A1H8I4T3_9BACL</name>
<gene>
    <name evidence="1" type="ORF">SAMN05444955_11638</name>
</gene>
<dbReference type="EMBL" id="FOCQ01000016">
    <property type="protein sequence ID" value="SEN63820.1"/>
    <property type="molecule type" value="Genomic_DNA"/>
</dbReference>
<dbReference type="AlphaFoldDB" id="A0A1H8I4T3"/>
<accession>A0A1H8I4T3</accession>
<reference evidence="1 2" key="1">
    <citation type="submission" date="2016-10" db="EMBL/GenBank/DDBJ databases">
        <authorList>
            <person name="de Groot N.N."/>
        </authorList>
    </citation>
    <scope>NUCLEOTIDE SEQUENCE [LARGE SCALE GENOMIC DNA]</scope>
    <source>
        <strain evidence="1 2">DSM 46701</strain>
    </source>
</reference>
<keyword evidence="2" id="KW-1185">Reference proteome</keyword>